<organism evidence="1 2">
    <name type="scientific">Cuscuta europaea</name>
    <name type="common">European dodder</name>
    <dbReference type="NCBI Taxonomy" id="41803"/>
    <lineage>
        <taxon>Eukaryota</taxon>
        <taxon>Viridiplantae</taxon>
        <taxon>Streptophyta</taxon>
        <taxon>Embryophyta</taxon>
        <taxon>Tracheophyta</taxon>
        <taxon>Spermatophyta</taxon>
        <taxon>Magnoliopsida</taxon>
        <taxon>eudicotyledons</taxon>
        <taxon>Gunneridae</taxon>
        <taxon>Pentapetalae</taxon>
        <taxon>asterids</taxon>
        <taxon>lamiids</taxon>
        <taxon>Solanales</taxon>
        <taxon>Convolvulaceae</taxon>
        <taxon>Cuscuteae</taxon>
        <taxon>Cuscuta</taxon>
        <taxon>Cuscuta subgen. Cuscuta</taxon>
    </lineage>
</organism>
<evidence type="ECO:0000313" key="1">
    <source>
        <dbReference type="EMBL" id="CAH9072671.1"/>
    </source>
</evidence>
<reference evidence="1" key="1">
    <citation type="submission" date="2022-07" db="EMBL/GenBank/DDBJ databases">
        <authorList>
            <person name="Macas J."/>
            <person name="Novak P."/>
            <person name="Neumann P."/>
        </authorList>
    </citation>
    <scope>NUCLEOTIDE SEQUENCE</scope>
</reference>
<accession>A0A9P0YR94</accession>
<dbReference type="Proteomes" id="UP001152484">
    <property type="component" value="Unassembled WGS sequence"/>
</dbReference>
<protein>
    <submittedName>
        <fullName evidence="1">Uncharacterized protein</fullName>
    </submittedName>
</protein>
<gene>
    <name evidence="1" type="ORF">CEURO_LOCUS4466</name>
</gene>
<proteinExistence type="predicted"/>
<name>A0A9P0YR94_CUSEU</name>
<evidence type="ECO:0000313" key="2">
    <source>
        <dbReference type="Proteomes" id="UP001152484"/>
    </source>
</evidence>
<dbReference type="AlphaFoldDB" id="A0A9P0YR94"/>
<dbReference type="OrthoDB" id="20018at2759"/>
<keyword evidence="2" id="KW-1185">Reference proteome</keyword>
<comment type="caution">
    <text evidence="1">The sequence shown here is derived from an EMBL/GenBank/DDBJ whole genome shotgun (WGS) entry which is preliminary data.</text>
</comment>
<dbReference type="EMBL" id="CAMAPE010000008">
    <property type="protein sequence ID" value="CAH9072671.1"/>
    <property type="molecule type" value="Genomic_DNA"/>
</dbReference>
<sequence length="109" mass="12871">MEILSNPRERIHGHFEDNRFCQIPRDSTLGTVDFYGFQQSEGNFNNPLKSHGILSFEHLYSHVWYHEIRKKSQHIRGLIFSQENTCLDIARNFVRDCLFAMQISSSPRK</sequence>